<gene>
    <name evidence="2" type="ORF">KOW79_018370</name>
</gene>
<dbReference type="OrthoDB" id="3245100at2759"/>
<evidence type="ECO:0000313" key="3">
    <source>
        <dbReference type="Proteomes" id="UP000824219"/>
    </source>
</evidence>
<evidence type="ECO:0000256" key="1">
    <source>
        <dbReference type="SAM" id="SignalP"/>
    </source>
</evidence>
<sequence length="165" mass="19158">MKRDRSLIGLRFLVSMLLPSPTLATSQAQSGRRIDFAQRAVFHPRLIFESELKRNGEMLIISSSRCVWILFSSPYKIATQCTDPHNVRADMEEYEARSAASILASVKEQEARFEQLTRALEEERRHVSLQLERANMPRNDHLPWQQVVMQARKFFSCGYKERTVS</sequence>
<feature type="signal peptide" evidence="1">
    <location>
        <begin position="1"/>
        <end position="24"/>
    </location>
</feature>
<organism evidence="2 3">
    <name type="scientific">Hemibagrus wyckioides</name>
    <dbReference type="NCBI Taxonomy" id="337641"/>
    <lineage>
        <taxon>Eukaryota</taxon>
        <taxon>Metazoa</taxon>
        <taxon>Chordata</taxon>
        <taxon>Craniata</taxon>
        <taxon>Vertebrata</taxon>
        <taxon>Euteleostomi</taxon>
        <taxon>Actinopterygii</taxon>
        <taxon>Neopterygii</taxon>
        <taxon>Teleostei</taxon>
        <taxon>Ostariophysi</taxon>
        <taxon>Siluriformes</taxon>
        <taxon>Bagridae</taxon>
        <taxon>Hemibagrus</taxon>
    </lineage>
</organism>
<dbReference type="Proteomes" id="UP000824219">
    <property type="component" value="Linkage Group LG22"/>
</dbReference>
<accession>A0A9D3NCN8</accession>
<name>A0A9D3NCN8_9TELE</name>
<dbReference type="AlphaFoldDB" id="A0A9D3NCN8"/>
<feature type="chain" id="PRO_5039468866" evidence="1">
    <location>
        <begin position="25"/>
        <end position="165"/>
    </location>
</feature>
<evidence type="ECO:0000313" key="2">
    <source>
        <dbReference type="EMBL" id="KAG7318615.1"/>
    </source>
</evidence>
<reference evidence="2 3" key="1">
    <citation type="submission" date="2021-06" db="EMBL/GenBank/DDBJ databases">
        <title>Chromosome-level genome assembly of the red-tail catfish (Hemibagrus wyckioides).</title>
        <authorList>
            <person name="Shao F."/>
        </authorList>
    </citation>
    <scope>NUCLEOTIDE SEQUENCE [LARGE SCALE GENOMIC DNA]</scope>
    <source>
        <strain evidence="2">EC202008001</strain>
        <tissue evidence="2">Blood</tissue>
    </source>
</reference>
<comment type="caution">
    <text evidence="2">The sequence shown here is derived from an EMBL/GenBank/DDBJ whole genome shotgun (WGS) entry which is preliminary data.</text>
</comment>
<keyword evidence="3" id="KW-1185">Reference proteome</keyword>
<proteinExistence type="predicted"/>
<protein>
    <submittedName>
        <fullName evidence="2">Uncharacterized protein</fullName>
    </submittedName>
</protein>
<dbReference type="EMBL" id="JAHKSW010000022">
    <property type="protein sequence ID" value="KAG7318615.1"/>
    <property type="molecule type" value="Genomic_DNA"/>
</dbReference>
<keyword evidence="1" id="KW-0732">Signal</keyword>